<name>A0AAU9LAY9_9ASTR</name>
<sequence>METFHFCDLELSEEVVHGIKTAEILRVLRADLEAGDLRAREVSFKDIDACGPPYFYGSRDWWCEVFQGLEPDAVDSKSSEDFVTRFKREFVPTVDS</sequence>
<dbReference type="Proteomes" id="UP001157418">
    <property type="component" value="Unassembled WGS sequence"/>
</dbReference>
<proteinExistence type="predicted"/>
<evidence type="ECO:0008006" key="3">
    <source>
        <dbReference type="Google" id="ProtNLM"/>
    </source>
</evidence>
<keyword evidence="2" id="KW-1185">Reference proteome</keyword>
<organism evidence="1 2">
    <name type="scientific">Lactuca virosa</name>
    <dbReference type="NCBI Taxonomy" id="75947"/>
    <lineage>
        <taxon>Eukaryota</taxon>
        <taxon>Viridiplantae</taxon>
        <taxon>Streptophyta</taxon>
        <taxon>Embryophyta</taxon>
        <taxon>Tracheophyta</taxon>
        <taxon>Spermatophyta</taxon>
        <taxon>Magnoliopsida</taxon>
        <taxon>eudicotyledons</taxon>
        <taxon>Gunneridae</taxon>
        <taxon>Pentapetalae</taxon>
        <taxon>asterids</taxon>
        <taxon>campanulids</taxon>
        <taxon>Asterales</taxon>
        <taxon>Asteraceae</taxon>
        <taxon>Cichorioideae</taxon>
        <taxon>Cichorieae</taxon>
        <taxon>Lactucinae</taxon>
        <taxon>Lactuca</taxon>
    </lineage>
</organism>
<dbReference type="AlphaFoldDB" id="A0AAU9LAY9"/>
<dbReference type="EMBL" id="CAKMRJ010000001">
    <property type="protein sequence ID" value="CAH1412629.1"/>
    <property type="molecule type" value="Genomic_DNA"/>
</dbReference>
<evidence type="ECO:0000313" key="2">
    <source>
        <dbReference type="Proteomes" id="UP001157418"/>
    </source>
</evidence>
<reference evidence="1 2" key="1">
    <citation type="submission" date="2022-01" db="EMBL/GenBank/DDBJ databases">
        <authorList>
            <person name="Xiong W."/>
            <person name="Schranz E."/>
        </authorList>
    </citation>
    <scope>NUCLEOTIDE SEQUENCE [LARGE SCALE GENOMIC DNA]</scope>
</reference>
<gene>
    <name evidence="1" type="ORF">LVIROSA_LOCUS634</name>
</gene>
<comment type="caution">
    <text evidence="1">The sequence shown here is derived from an EMBL/GenBank/DDBJ whole genome shotgun (WGS) entry which is preliminary data.</text>
</comment>
<evidence type="ECO:0000313" key="1">
    <source>
        <dbReference type="EMBL" id="CAH1412629.1"/>
    </source>
</evidence>
<protein>
    <recommendedName>
        <fullName evidence="3">Sulfotransferase</fullName>
    </recommendedName>
</protein>
<accession>A0AAU9LAY9</accession>